<protein>
    <submittedName>
        <fullName evidence="1">Hypothetical type II secretion system protein</fullName>
    </submittedName>
</protein>
<dbReference type="HOGENOM" id="CLU_122738_0_0_7"/>
<evidence type="ECO:0000313" key="2">
    <source>
        <dbReference type="Proteomes" id="UP000028486"/>
    </source>
</evidence>
<sequence length="155" mass="17167">MSKKAFTMIELVFVIVILGILASIAVPKLVATKTDADIAKMVVQMKNFTTTVSTLEMTNHKSIQQASTGNELESYILLVMAITGKDFGTAQVEYNNANQWVYCAMPYIQKDTSGGYIIKFYKQSTKSFCQDLHAHPTVKEWIENGVKLGGSGIFK</sequence>
<dbReference type="PATRIC" id="fig|1244531.5.peg.82"/>
<dbReference type="RefSeq" id="WP_038452514.1">
    <property type="nucleotide sequence ID" value="NZ_CP009043.1"/>
</dbReference>
<dbReference type="OrthoDB" id="5349145at2"/>
<dbReference type="Pfam" id="PF07963">
    <property type="entry name" value="N_methyl"/>
    <property type="match status" value="1"/>
</dbReference>
<name>A0A076F8E2_9BACT</name>
<dbReference type="STRING" id="1244531.CIG2463D_0077"/>
<keyword evidence="2" id="KW-1185">Reference proteome</keyword>
<dbReference type="InterPro" id="IPR045584">
    <property type="entry name" value="Pilin-like"/>
</dbReference>
<dbReference type="SUPFAM" id="SSF54523">
    <property type="entry name" value="Pili subunits"/>
    <property type="match status" value="1"/>
</dbReference>
<dbReference type="AlphaFoldDB" id="A0A076F8E2"/>
<reference evidence="2" key="1">
    <citation type="journal article" date="2014" name="Genome Announc.">
        <title>Complete Genome Sequence of Campylobacter iguaniorum Strain 1485ET, Isolated from a Bearded Dragon (Pogona vitticeps).</title>
        <authorList>
            <person name="Gilbert M.J."/>
            <person name="Miller W.G."/>
            <person name="Yee E."/>
            <person name="Kik M."/>
            <person name="Wagenaar J.A."/>
            <person name="Duim B."/>
        </authorList>
    </citation>
    <scope>NUCLEOTIDE SEQUENCE [LARGE SCALE GENOMIC DNA]</scope>
    <source>
        <strain evidence="2">1485E</strain>
    </source>
</reference>
<dbReference type="Proteomes" id="UP000028486">
    <property type="component" value="Chromosome"/>
</dbReference>
<dbReference type="NCBIfam" id="TIGR02532">
    <property type="entry name" value="IV_pilin_GFxxxE"/>
    <property type="match status" value="1"/>
</dbReference>
<organism evidence="1 2">
    <name type="scientific">Campylobacter iguaniorum</name>
    <dbReference type="NCBI Taxonomy" id="1244531"/>
    <lineage>
        <taxon>Bacteria</taxon>
        <taxon>Pseudomonadati</taxon>
        <taxon>Campylobacterota</taxon>
        <taxon>Epsilonproteobacteria</taxon>
        <taxon>Campylobacterales</taxon>
        <taxon>Campylobacteraceae</taxon>
        <taxon>Campylobacter</taxon>
    </lineage>
</organism>
<dbReference type="eggNOG" id="COG2165">
    <property type="taxonomic scope" value="Bacteria"/>
</dbReference>
<dbReference type="InterPro" id="IPR012902">
    <property type="entry name" value="N_methyl_site"/>
</dbReference>
<evidence type="ECO:0000313" key="1">
    <source>
        <dbReference type="EMBL" id="AII13953.1"/>
    </source>
</evidence>
<dbReference type="EMBL" id="CP009043">
    <property type="protein sequence ID" value="AII13953.1"/>
    <property type="molecule type" value="Genomic_DNA"/>
</dbReference>
<gene>
    <name evidence="1" type="ORF">CIG1485E_0074</name>
</gene>
<proteinExistence type="predicted"/>
<dbReference type="KEGG" id="caj:CIG1485E_0074"/>
<accession>A0A076F8E2</accession>
<dbReference type="Gene3D" id="3.30.700.10">
    <property type="entry name" value="Glycoprotein, Type 4 Pilin"/>
    <property type="match status" value="1"/>
</dbReference>